<feature type="domain" description="NTF2-like N-terminal transpeptidase" evidence="3">
    <location>
        <begin position="24"/>
        <end position="130"/>
    </location>
</feature>
<dbReference type="EMBL" id="FNKK01000002">
    <property type="protein sequence ID" value="SDR21776.1"/>
    <property type="molecule type" value="Genomic_DNA"/>
</dbReference>
<dbReference type="PANTHER" id="PTHR30627">
    <property type="entry name" value="PEPTIDOGLYCAN D,D-TRANSPEPTIDASE"/>
    <property type="match status" value="1"/>
</dbReference>
<dbReference type="Pfam" id="PF05223">
    <property type="entry name" value="MecA_N"/>
    <property type="match status" value="1"/>
</dbReference>
<dbReference type="GO" id="GO:0008658">
    <property type="term" value="F:penicillin binding"/>
    <property type="evidence" value="ECO:0007669"/>
    <property type="project" value="InterPro"/>
</dbReference>
<name>A0A1H1H9N4_9ACTN</name>
<evidence type="ECO:0000313" key="5">
    <source>
        <dbReference type="Proteomes" id="UP000217103"/>
    </source>
</evidence>
<dbReference type="GO" id="GO:0046677">
    <property type="term" value="P:response to antibiotic"/>
    <property type="evidence" value="ECO:0007669"/>
    <property type="project" value="InterPro"/>
</dbReference>
<reference evidence="4 5" key="1">
    <citation type="submission" date="2016-10" db="EMBL/GenBank/DDBJ databases">
        <authorList>
            <person name="de Groot N.N."/>
        </authorList>
    </citation>
    <scope>NUCLEOTIDE SEQUENCE [LARGE SCALE GENOMIC DNA]</scope>
    <source>
        <strain evidence="4 5">DSM 43794</strain>
    </source>
</reference>
<gene>
    <name evidence="4" type="ORF">SAMN04489764_4160</name>
</gene>
<dbReference type="RefSeq" id="WP_242659436.1">
    <property type="nucleotide sequence ID" value="NZ_FNKK01000002.1"/>
</dbReference>
<feature type="domain" description="Penicillin-binding protein transpeptidase" evidence="2">
    <location>
        <begin position="233"/>
        <end position="503"/>
    </location>
</feature>
<dbReference type="InterPro" id="IPR050515">
    <property type="entry name" value="Beta-lactam/transpept"/>
</dbReference>
<dbReference type="STRING" id="35622.SAMN04489764_4160"/>
<dbReference type="GO" id="GO:0005886">
    <property type="term" value="C:plasma membrane"/>
    <property type="evidence" value="ECO:0007669"/>
    <property type="project" value="TreeGrafter"/>
</dbReference>
<dbReference type="GO" id="GO:0071972">
    <property type="term" value="F:peptidoglycan L,D-transpeptidase activity"/>
    <property type="evidence" value="ECO:0007669"/>
    <property type="project" value="TreeGrafter"/>
</dbReference>
<evidence type="ECO:0000256" key="1">
    <source>
        <dbReference type="SAM" id="MobiDB-lite"/>
    </source>
</evidence>
<dbReference type="Gene3D" id="3.40.710.10">
    <property type="entry name" value="DD-peptidase/beta-lactamase superfamily"/>
    <property type="match status" value="1"/>
</dbReference>
<dbReference type="InterPro" id="IPR012338">
    <property type="entry name" value="Beta-lactam/transpept-like"/>
</dbReference>
<evidence type="ECO:0000259" key="3">
    <source>
        <dbReference type="Pfam" id="PF05223"/>
    </source>
</evidence>
<organism evidence="4 5">
    <name type="scientific">Thermostaphylospora chromogena</name>
    <dbReference type="NCBI Taxonomy" id="35622"/>
    <lineage>
        <taxon>Bacteria</taxon>
        <taxon>Bacillati</taxon>
        <taxon>Actinomycetota</taxon>
        <taxon>Actinomycetes</taxon>
        <taxon>Streptosporangiales</taxon>
        <taxon>Thermomonosporaceae</taxon>
        <taxon>Thermostaphylospora</taxon>
    </lineage>
</organism>
<sequence length="506" mass="53173">MTALVLAPVLAITGVIWVVTSRGSAEETARAFLDAWAERDYATMKRLVHEPPADFDRQYRRFFDSLRITAASFEAGDARELPEGRAVPFQARLTGAVNWSYEGLLRLGTWDREWKISWSPAAIHPELGEGRSFKLVTRKPSLAPITAADGTRIDGADAPGSVQQLVGELKKTYAGRLTGTPATSVVLVDRAGKTIKTVASRRAASGRPLTTTLDLSVHRAAAAALETTDKPASLVALRPSTGEMLAVVNNQGGFNRALLGKYPPGSTFKVITASALVADGVSPDQMVKCPARRNIGGFVFRNAGFRDYGTLPFRDAFAHSCNTTFGDMIVSRLGARRLAEVAADFGFNSPITPGVPAVRAEFPAPKDDTELASAAIGQGRVLASPLNMAAVAAAIADGTWRQPRLVPAELVPAGGASPRELEPAVVAALRQLMPAVVSEGTAHTTAFPSGTAGKTGTAEYGSGEEPPAHSWFIGYRGDLAFAVVVEGGGAGSEVAAPIAAKFLAGL</sequence>
<proteinExistence type="predicted"/>
<feature type="compositionally biased region" description="Polar residues" evidence="1">
    <location>
        <begin position="443"/>
        <end position="454"/>
    </location>
</feature>
<dbReference type="SUPFAM" id="SSF56601">
    <property type="entry name" value="beta-lactamase/transpeptidase-like"/>
    <property type="match status" value="1"/>
</dbReference>
<accession>A0A1H1H9N4</accession>
<dbReference type="Proteomes" id="UP000217103">
    <property type="component" value="Unassembled WGS sequence"/>
</dbReference>
<dbReference type="AlphaFoldDB" id="A0A1H1H9N4"/>
<protein>
    <submittedName>
        <fullName evidence="4">NTF2-like N-terminal transpeptidase domain-containing protein</fullName>
    </submittedName>
</protein>
<dbReference type="GO" id="GO:0071555">
    <property type="term" value="P:cell wall organization"/>
    <property type="evidence" value="ECO:0007669"/>
    <property type="project" value="TreeGrafter"/>
</dbReference>
<dbReference type="InterPro" id="IPR007887">
    <property type="entry name" value="MecA_N"/>
</dbReference>
<dbReference type="PANTHER" id="PTHR30627:SF24">
    <property type="entry name" value="PENICILLIN-BINDING PROTEIN 4B"/>
    <property type="match status" value="1"/>
</dbReference>
<dbReference type="InterPro" id="IPR032710">
    <property type="entry name" value="NTF2-like_dom_sf"/>
</dbReference>
<evidence type="ECO:0000313" key="4">
    <source>
        <dbReference type="EMBL" id="SDR21776.1"/>
    </source>
</evidence>
<feature type="region of interest" description="Disordered" evidence="1">
    <location>
        <begin position="443"/>
        <end position="463"/>
    </location>
</feature>
<dbReference type="Pfam" id="PF00905">
    <property type="entry name" value="Transpeptidase"/>
    <property type="match status" value="1"/>
</dbReference>
<evidence type="ECO:0000259" key="2">
    <source>
        <dbReference type="Pfam" id="PF00905"/>
    </source>
</evidence>
<dbReference type="SUPFAM" id="SSF54427">
    <property type="entry name" value="NTF2-like"/>
    <property type="match status" value="1"/>
</dbReference>
<keyword evidence="5" id="KW-1185">Reference proteome</keyword>
<dbReference type="InterPro" id="IPR001460">
    <property type="entry name" value="PCN-bd_Tpept"/>
</dbReference>